<gene>
    <name evidence="2" type="ORF">ADU59_00685</name>
</gene>
<dbReference type="Proteomes" id="UP000093111">
    <property type="component" value="Plasmid pF5.1a"/>
</dbReference>
<evidence type="ECO:0000256" key="1">
    <source>
        <dbReference type="SAM" id="MobiDB-lite"/>
    </source>
</evidence>
<dbReference type="AlphaFoldDB" id="A0A1C7P8G8"/>
<keyword evidence="2" id="KW-0614">Plasmid</keyword>
<proteinExistence type="predicted"/>
<feature type="region of interest" description="Disordered" evidence="1">
    <location>
        <begin position="185"/>
        <end position="219"/>
    </location>
</feature>
<feature type="compositionally biased region" description="Basic and acidic residues" evidence="1">
    <location>
        <begin position="203"/>
        <end position="219"/>
    </location>
</feature>
<name>A0A1C7P8G8_9HYPH</name>
<dbReference type="EMBL" id="LGLV01000001">
    <property type="protein sequence ID" value="OBZ97562.1"/>
    <property type="molecule type" value="Genomic_DNA"/>
</dbReference>
<protein>
    <submittedName>
        <fullName evidence="2">Uncharacterized protein</fullName>
    </submittedName>
</protein>
<keyword evidence="3" id="KW-1185">Reference proteome</keyword>
<sequence>MTIILTIEDLIIPETSMGRLSSATVPERHGNVSKLVVTRLTVETKQPIGKPGIIAGFAEMHHFRCFADLTDEIGIHCGLRLPAVSEWGTGQPACRVMSGSAPPHPITIATQANVPPRCRPVFDIARRFRSSLVLQIQEMIMFEGDLTIKDVLSDPLIRQVTRADGVSSVQLRRLLHEARQRYLTASHQDIREGTRPFQQPRQKANECTRPREIPPRNKS</sequence>
<organism evidence="2 3">
    <name type="scientific">Pararhizobium polonicum</name>
    <dbReference type="NCBI Taxonomy" id="1612624"/>
    <lineage>
        <taxon>Bacteria</taxon>
        <taxon>Pseudomonadati</taxon>
        <taxon>Pseudomonadota</taxon>
        <taxon>Alphaproteobacteria</taxon>
        <taxon>Hyphomicrobiales</taxon>
        <taxon>Rhizobiaceae</taxon>
        <taxon>Rhizobium/Agrobacterium group</taxon>
        <taxon>Pararhizobium</taxon>
    </lineage>
</organism>
<evidence type="ECO:0000313" key="2">
    <source>
        <dbReference type="EMBL" id="OBZ97562.1"/>
    </source>
</evidence>
<accession>A0A1C7P8G8</accession>
<evidence type="ECO:0000313" key="3">
    <source>
        <dbReference type="Proteomes" id="UP000093111"/>
    </source>
</evidence>
<reference evidence="2 3" key="1">
    <citation type="journal article" date="2016" name="Syst. Appl. Microbiol.">
        <title>Pararhizobium polonicum sp. nov. isolated from tumors on stone fruit rootstocks.</title>
        <authorList>
            <person name="Pulawska J."/>
            <person name="Kuzmanovic N."/>
            <person name="Willems A."/>
            <person name="Pothier J.F."/>
        </authorList>
    </citation>
    <scope>NUCLEOTIDE SEQUENCE [LARGE SCALE GENOMIC DNA]</scope>
    <source>
        <strain evidence="2 3">F5.1</strain>
        <plasmid evidence="2">pF5.1a</plasmid>
    </source>
</reference>
<geneLocation type="plasmid" evidence="3">
    <name>pf5.1a</name>
</geneLocation>
<comment type="caution">
    <text evidence="2">The sequence shown here is derived from an EMBL/GenBank/DDBJ whole genome shotgun (WGS) entry which is preliminary data.</text>
</comment>